<sequence length="126" mass="13294">MSLQGYNGAIALDGSVLCVKRANANETVDDLDTTSTCADTDSTGSAYETRLNGVKRLELTIEADFPTAGQGDPPLVDAGGNIEIVMDAGYQIQGTFMAIAFTYSFEVKGLVSYSATFKSNGIYIVS</sequence>
<evidence type="ECO:0000313" key="2">
    <source>
        <dbReference type="Proteomes" id="UP000464378"/>
    </source>
</evidence>
<dbReference type="Proteomes" id="UP000464378">
    <property type="component" value="Chromosome"/>
</dbReference>
<dbReference type="EMBL" id="LR593887">
    <property type="protein sequence ID" value="VTS05315.1"/>
    <property type="molecule type" value="Genomic_DNA"/>
</dbReference>
<proteinExistence type="predicted"/>
<protein>
    <submittedName>
        <fullName evidence="1">Uncharacterized protein</fullName>
    </submittedName>
</protein>
<name>A0A6C2YRL9_9BACT</name>
<organism evidence="1">
    <name type="scientific">Tuwongella immobilis</name>
    <dbReference type="NCBI Taxonomy" id="692036"/>
    <lineage>
        <taxon>Bacteria</taxon>
        <taxon>Pseudomonadati</taxon>
        <taxon>Planctomycetota</taxon>
        <taxon>Planctomycetia</taxon>
        <taxon>Gemmatales</taxon>
        <taxon>Gemmataceae</taxon>
        <taxon>Tuwongella</taxon>
    </lineage>
</organism>
<dbReference type="RefSeq" id="WP_162659117.1">
    <property type="nucleotide sequence ID" value="NZ_LR593887.1"/>
</dbReference>
<dbReference type="EMBL" id="LR586016">
    <property type="protein sequence ID" value="VIP03974.1"/>
    <property type="molecule type" value="Genomic_DNA"/>
</dbReference>
<dbReference type="AlphaFoldDB" id="A0A6C2YRL9"/>
<reference evidence="1" key="1">
    <citation type="submission" date="2019-04" db="EMBL/GenBank/DDBJ databases">
        <authorList>
            <consortium name="Science for Life Laboratories"/>
        </authorList>
    </citation>
    <scope>NUCLEOTIDE SEQUENCE</scope>
    <source>
        <strain evidence="1">MBLW1</strain>
    </source>
</reference>
<accession>A0A6C2YRL9</accession>
<keyword evidence="2" id="KW-1185">Reference proteome</keyword>
<evidence type="ECO:0000313" key="1">
    <source>
        <dbReference type="EMBL" id="VIP03974.1"/>
    </source>
</evidence>
<dbReference type="KEGG" id="tim:GMBLW1_52190"/>
<gene>
    <name evidence="1" type="ORF">GMBLW1_52190</name>
</gene>
<dbReference type="InParanoid" id="A0A6C2YRL9"/>